<dbReference type="Proteomes" id="UP000216925">
    <property type="component" value="Unassembled WGS sequence"/>
</dbReference>
<gene>
    <name evidence="2" type="ORF">DJ76_10350</name>
</gene>
<comment type="caution">
    <text evidence="2">The sequence shown here is derived from an EMBL/GenBank/DDBJ whole genome shotgun (WGS) entry which is preliminary data.</text>
</comment>
<protein>
    <submittedName>
        <fullName evidence="2">Uncharacterized protein</fullName>
    </submittedName>
</protein>
<accession>A0A256JX41</accession>
<feature type="region of interest" description="Disordered" evidence="1">
    <location>
        <begin position="1"/>
        <end position="26"/>
    </location>
</feature>
<sequence length="60" mass="6481">MSVVRDRNGESDAQDDESDAQRGATCVAPSCWDDARPRRVDGREAVLCDTHAKAFLGVSS</sequence>
<dbReference type="EMBL" id="NHPD01000042">
    <property type="protein sequence ID" value="OYR73193.1"/>
    <property type="molecule type" value="Genomic_DNA"/>
</dbReference>
<dbReference type="AlphaFoldDB" id="A0A256JX41"/>
<dbReference type="RefSeq" id="WP_094495200.1">
    <property type="nucleotide sequence ID" value="NZ_NHPD01000042.1"/>
</dbReference>
<organism evidence="2 3">
    <name type="scientific">Halorubrum ezzemoulense</name>
    <name type="common">Halorubrum chaoviator</name>
    <dbReference type="NCBI Taxonomy" id="337243"/>
    <lineage>
        <taxon>Archaea</taxon>
        <taxon>Methanobacteriati</taxon>
        <taxon>Methanobacteriota</taxon>
        <taxon>Stenosarchaea group</taxon>
        <taxon>Halobacteria</taxon>
        <taxon>Halobacteriales</taxon>
        <taxon>Haloferacaceae</taxon>
        <taxon>Halorubrum</taxon>
    </lineage>
</organism>
<feature type="compositionally biased region" description="Basic and acidic residues" evidence="1">
    <location>
        <begin position="1"/>
        <end position="10"/>
    </location>
</feature>
<name>A0A256JX41_HALEZ</name>
<evidence type="ECO:0000313" key="2">
    <source>
        <dbReference type="EMBL" id="OYR73193.1"/>
    </source>
</evidence>
<evidence type="ECO:0000313" key="3">
    <source>
        <dbReference type="Proteomes" id="UP000216925"/>
    </source>
</evidence>
<evidence type="ECO:0000256" key="1">
    <source>
        <dbReference type="SAM" id="MobiDB-lite"/>
    </source>
</evidence>
<proteinExistence type="predicted"/>
<reference evidence="2 3" key="1">
    <citation type="journal article" date="2014" name="Front. Microbiol.">
        <title>Population and genomic analysis of the genus Halorubrum.</title>
        <authorList>
            <person name="Fullmer M.S."/>
            <person name="Soucy S.M."/>
            <person name="Swithers K.S."/>
            <person name="Makkay A.M."/>
            <person name="Wheeler R."/>
            <person name="Ventosa A."/>
            <person name="Gogarten J.P."/>
            <person name="Papke R.T."/>
        </authorList>
    </citation>
    <scope>NUCLEOTIDE SEQUENCE [LARGE SCALE GENOMIC DNA]</scope>
    <source>
        <strain evidence="2 3">Ec15</strain>
    </source>
</reference>